<organism evidence="2">
    <name type="scientific">Clostridioides difficile</name>
    <name type="common">Peptoclostridium difficile</name>
    <dbReference type="NCBI Taxonomy" id="1496"/>
    <lineage>
        <taxon>Bacteria</taxon>
        <taxon>Bacillati</taxon>
        <taxon>Bacillota</taxon>
        <taxon>Clostridia</taxon>
        <taxon>Peptostreptococcales</taxon>
        <taxon>Peptostreptococcaceae</taxon>
        <taxon>Clostridioides</taxon>
    </lineage>
</organism>
<evidence type="ECO:0000313" key="2">
    <source>
        <dbReference type="EMBL" id="SUY83309.1"/>
    </source>
</evidence>
<reference evidence="2" key="1">
    <citation type="submission" date="2018-06" db="EMBL/GenBank/DDBJ databases">
        <authorList>
            <consortium name="Pathogen Informatics"/>
            <person name="Doyle S."/>
        </authorList>
    </citation>
    <scope>NUCLEOTIDE SEQUENCE</scope>
    <source>
        <strain evidence="2">NCTC13307</strain>
    </source>
</reference>
<sequence>MIQLDVNGDKIVVEPNLKTFKDEYRNEDLDEEEDSEFEFEIDED</sequence>
<protein>
    <submittedName>
        <fullName evidence="2">Pur operon repressor</fullName>
    </submittedName>
</protein>
<dbReference type="AlphaFoldDB" id="A0A381KN34"/>
<dbReference type="EMBL" id="UFWD01000002">
    <property type="protein sequence ID" value="SUY83309.1"/>
    <property type="molecule type" value="Genomic_DNA"/>
</dbReference>
<proteinExistence type="predicted"/>
<gene>
    <name evidence="2" type="ORF">NCTC13307_04428</name>
</gene>
<accession>A0A381KN34</accession>
<evidence type="ECO:0000256" key="1">
    <source>
        <dbReference type="SAM" id="MobiDB-lite"/>
    </source>
</evidence>
<feature type="compositionally biased region" description="Acidic residues" evidence="1">
    <location>
        <begin position="28"/>
        <end position="44"/>
    </location>
</feature>
<feature type="region of interest" description="Disordered" evidence="1">
    <location>
        <begin position="25"/>
        <end position="44"/>
    </location>
</feature>
<name>A0A381KN34_CLODI</name>